<keyword evidence="2" id="KW-1185">Reference proteome</keyword>
<name>A0A1V6U0E9_9EURO</name>
<evidence type="ECO:0000313" key="1">
    <source>
        <dbReference type="EMBL" id="OQE31986.1"/>
    </source>
</evidence>
<evidence type="ECO:0000313" key="2">
    <source>
        <dbReference type="Proteomes" id="UP000191285"/>
    </source>
</evidence>
<accession>A0A1V6U0E9</accession>
<sequence length="418" mass="44410">MAVLEVTKILSPPLIVFAIFLSLQDFVTWANPVTKNVATVKTQRIDQGASSSAGIYAYQPSQCQSEDPISSSYESSLQSCNGTCPASQPSHLKTENARNYFSSWTTTHSSAAVFRLAVVLVDAAILPSILVIAEHVIQSAASLFLRVALELVQTSTTTPATAGLALLPLVQEPLQLAARVCVMIFIRVHCIVDRAVLLAVLQPQPAAPAIAQTAVLLNRRVARGCVQTSTHRPPIAGSVTIFVLWRILVAAPDHAPTLPPILLIAASVTECAALQPRIACNVTAPTCCAGICTNLNTNPFSCGTCNTTVSGLPPSSLSLADSSYSARLQHRIAVLENVQALLMTPRTVAPVVQYATERLRTVAEALVPTRHTIPVTAVPAAGIARQTLPASELVLMLDVVRMHLCVPPFFSPVVLQSV</sequence>
<dbReference type="AlphaFoldDB" id="A0A1V6U0E9"/>
<gene>
    <name evidence="1" type="ORF">PENSTE_c001G09039</name>
</gene>
<protein>
    <submittedName>
        <fullName evidence="1">Uncharacterized protein</fullName>
    </submittedName>
</protein>
<organism evidence="1 2">
    <name type="scientific">Penicillium steckii</name>
    <dbReference type="NCBI Taxonomy" id="303698"/>
    <lineage>
        <taxon>Eukaryota</taxon>
        <taxon>Fungi</taxon>
        <taxon>Dikarya</taxon>
        <taxon>Ascomycota</taxon>
        <taxon>Pezizomycotina</taxon>
        <taxon>Eurotiomycetes</taxon>
        <taxon>Eurotiomycetidae</taxon>
        <taxon>Eurotiales</taxon>
        <taxon>Aspergillaceae</taxon>
        <taxon>Penicillium</taxon>
    </lineage>
</organism>
<proteinExistence type="predicted"/>
<comment type="caution">
    <text evidence="1">The sequence shown here is derived from an EMBL/GenBank/DDBJ whole genome shotgun (WGS) entry which is preliminary data.</text>
</comment>
<dbReference type="EMBL" id="MLKD01000001">
    <property type="protein sequence ID" value="OQE31986.1"/>
    <property type="molecule type" value="Genomic_DNA"/>
</dbReference>
<reference evidence="2" key="1">
    <citation type="journal article" date="2017" name="Nat. Microbiol.">
        <title>Global analysis of biosynthetic gene clusters reveals vast potential of secondary metabolite production in Penicillium species.</title>
        <authorList>
            <person name="Nielsen J.C."/>
            <person name="Grijseels S."/>
            <person name="Prigent S."/>
            <person name="Ji B."/>
            <person name="Dainat J."/>
            <person name="Nielsen K.F."/>
            <person name="Frisvad J.C."/>
            <person name="Workman M."/>
            <person name="Nielsen J."/>
        </authorList>
    </citation>
    <scope>NUCLEOTIDE SEQUENCE [LARGE SCALE GENOMIC DNA]</scope>
    <source>
        <strain evidence="2">IBT 24891</strain>
    </source>
</reference>
<dbReference type="Proteomes" id="UP000191285">
    <property type="component" value="Unassembled WGS sequence"/>
</dbReference>